<organism evidence="2">
    <name type="scientific">Anthurium amnicola</name>
    <dbReference type="NCBI Taxonomy" id="1678845"/>
    <lineage>
        <taxon>Eukaryota</taxon>
        <taxon>Viridiplantae</taxon>
        <taxon>Streptophyta</taxon>
        <taxon>Embryophyta</taxon>
        <taxon>Tracheophyta</taxon>
        <taxon>Spermatophyta</taxon>
        <taxon>Magnoliopsida</taxon>
        <taxon>Liliopsida</taxon>
        <taxon>Araceae</taxon>
        <taxon>Pothoideae</taxon>
        <taxon>Potheae</taxon>
        <taxon>Anthurium</taxon>
    </lineage>
</organism>
<feature type="compositionally biased region" description="Polar residues" evidence="1">
    <location>
        <begin position="143"/>
        <end position="168"/>
    </location>
</feature>
<evidence type="ECO:0000313" key="2">
    <source>
        <dbReference type="EMBL" id="JAT65059.1"/>
    </source>
</evidence>
<feature type="region of interest" description="Disordered" evidence="1">
    <location>
        <begin position="192"/>
        <end position="223"/>
    </location>
</feature>
<feature type="compositionally biased region" description="Basic and acidic residues" evidence="1">
    <location>
        <begin position="197"/>
        <end position="210"/>
    </location>
</feature>
<feature type="non-terminal residue" evidence="2">
    <location>
        <position position="280"/>
    </location>
</feature>
<feature type="compositionally biased region" description="Polar residues" evidence="1">
    <location>
        <begin position="101"/>
        <end position="113"/>
    </location>
</feature>
<feature type="compositionally biased region" description="Basic and acidic residues" evidence="1">
    <location>
        <begin position="81"/>
        <end position="91"/>
    </location>
</feature>
<gene>
    <name evidence="2" type="ORF">g.29334</name>
</gene>
<dbReference type="AlphaFoldDB" id="A0A1D1ZDX6"/>
<protein>
    <submittedName>
        <fullName evidence="2">Uncharacterized protein</fullName>
    </submittedName>
</protein>
<sequence>MAVNLDESDYFKFVVISDKLQPSKNKLSEKPSKDKDNMSTNPSPPPNNEKLNEKKQNSPETNKQTVPEVKVNDAPNNNGDSTKEQEKEEKASGLTIKVPSRSASPQLVTSPSELTGAKTPERSPVSPSSNIFKNVGKKLGNMMKQSADNGTAANTVPNQEEATTSYSKVQMQQEQQIADNTVANDNIIDVANVESPVEERQKEDEDKKVTPETAAPKQRTGSLANMKLLLTRTSSILVERVKEGFDNLDRRIYPDIDPDFAQDNLSKESAVSEREQLLEN</sequence>
<feature type="region of interest" description="Disordered" evidence="1">
    <location>
        <begin position="1"/>
        <end position="168"/>
    </location>
</feature>
<feature type="compositionally biased region" description="Basic and acidic residues" evidence="1">
    <location>
        <begin position="270"/>
        <end position="280"/>
    </location>
</feature>
<reference evidence="2" key="1">
    <citation type="submission" date="2015-07" db="EMBL/GenBank/DDBJ databases">
        <title>Transcriptome Assembly of Anthurium amnicola.</title>
        <authorList>
            <person name="Suzuki J."/>
        </authorList>
    </citation>
    <scope>NUCLEOTIDE SEQUENCE</scope>
</reference>
<proteinExistence type="predicted"/>
<name>A0A1D1ZDX6_9ARAE</name>
<feature type="region of interest" description="Disordered" evidence="1">
    <location>
        <begin position="258"/>
        <end position="280"/>
    </location>
</feature>
<accession>A0A1D1ZDX6</accession>
<dbReference type="EMBL" id="GDJX01002877">
    <property type="protein sequence ID" value="JAT65059.1"/>
    <property type="molecule type" value="Transcribed_RNA"/>
</dbReference>
<evidence type="ECO:0000256" key="1">
    <source>
        <dbReference type="SAM" id="MobiDB-lite"/>
    </source>
</evidence>
<feature type="compositionally biased region" description="Basic and acidic residues" evidence="1">
    <location>
        <begin position="26"/>
        <end position="37"/>
    </location>
</feature>